<dbReference type="AlphaFoldDB" id="A0A6C0AP02"/>
<feature type="transmembrane region" description="Helical" evidence="1">
    <location>
        <begin position="72"/>
        <end position="101"/>
    </location>
</feature>
<keyword evidence="1" id="KW-0472">Membrane</keyword>
<feature type="transmembrane region" description="Helical" evidence="1">
    <location>
        <begin position="165"/>
        <end position="186"/>
    </location>
</feature>
<dbReference type="EMBL" id="MN740758">
    <property type="protein sequence ID" value="QHS81547.1"/>
    <property type="molecule type" value="Genomic_DNA"/>
</dbReference>
<sequence>MSSTGGTSEGPSDLETWLEDMRSDIDPDTGYIVANPKTLYGQQIKTLTNYVCSQSAEVNAIKHSRRIRSSRFCVYMFHVLQFLATYVLPITSAATVGYLYYTTEYDPILPPIVPVTNSTFYFPSVAETGVFLGSSIQWIASAPFSLVGNTLNSALNLTYIYDKVVYTPIIMTVTYFATFLILRLLLNLQTIWSTEQKLWNYQELILQETHQVIERAITKIVQPSVLYYSQNPSRRLTLHESLSVHIKKLPFYWLLRHGSVSPQYMKGVYNLIKSADDELSEIMFHMVEEMNRAPGRLTNGIRRTAGQTASVLTALRSQIF</sequence>
<organism evidence="2">
    <name type="scientific">viral metagenome</name>
    <dbReference type="NCBI Taxonomy" id="1070528"/>
    <lineage>
        <taxon>unclassified sequences</taxon>
        <taxon>metagenomes</taxon>
        <taxon>organismal metagenomes</taxon>
    </lineage>
</organism>
<reference evidence="2" key="1">
    <citation type="journal article" date="2020" name="Nature">
        <title>Giant virus diversity and host interactions through global metagenomics.</title>
        <authorList>
            <person name="Schulz F."/>
            <person name="Roux S."/>
            <person name="Paez-Espino D."/>
            <person name="Jungbluth S."/>
            <person name="Walsh D.A."/>
            <person name="Denef V.J."/>
            <person name="McMahon K.D."/>
            <person name="Konstantinidis K.T."/>
            <person name="Eloe-Fadrosh E.A."/>
            <person name="Kyrpides N.C."/>
            <person name="Woyke T."/>
        </authorList>
    </citation>
    <scope>NUCLEOTIDE SEQUENCE</scope>
    <source>
        <strain evidence="2">GVMAG-S-1101164-72</strain>
    </source>
</reference>
<keyword evidence="1" id="KW-0812">Transmembrane</keyword>
<evidence type="ECO:0000313" key="2">
    <source>
        <dbReference type="EMBL" id="QHS81547.1"/>
    </source>
</evidence>
<protein>
    <submittedName>
        <fullName evidence="2">Uncharacterized protein</fullName>
    </submittedName>
</protein>
<accession>A0A6C0AP02</accession>
<name>A0A6C0AP02_9ZZZZ</name>
<keyword evidence="1" id="KW-1133">Transmembrane helix</keyword>
<proteinExistence type="predicted"/>
<evidence type="ECO:0000256" key="1">
    <source>
        <dbReference type="SAM" id="Phobius"/>
    </source>
</evidence>